<feature type="domain" description="Acyl-CoA dehydrogenase/oxidase C-terminal" evidence="6">
    <location>
        <begin position="278"/>
        <end position="444"/>
    </location>
</feature>
<evidence type="ECO:0000313" key="11">
    <source>
        <dbReference type="Proteomes" id="UP000216524"/>
    </source>
</evidence>
<dbReference type="InterPro" id="IPR036250">
    <property type="entry name" value="AcylCo_DH-like_C"/>
</dbReference>
<evidence type="ECO:0000256" key="1">
    <source>
        <dbReference type="ARBA" id="ARBA00001974"/>
    </source>
</evidence>
<dbReference type="Gene3D" id="1.10.540.10">
    <property type="entry name" value="Acyl-CoA dehydrogenase/oxidase, N-terminal domain"/>
    <property type="match status" value="1"/>
</dbReference>
<evidence type="ECO:0000313" key="10">
    <source>
        <dbReference type="EMBL" id="OZI73118.1"/>
    </source>
</evidence>
<dbReference type="InterPro" id="IPR025878">
    <property type="entry name" value="Acyl-CoA_dh-like_C_dom"/>
</dbReference>
<dbReference type="InterPro" id="IPR006091">
    <property type="entry name" value="Acyl-CoA_Oxase/DH_mid-dom"/>
</dbReference>
<dbReference type="InterPro" id="IPR009100">
    <property type="entry name" value="AcylCoA_DH/oxidase_NM_dom_sf"/>
</dbReference>
<dbReference type="Pfam" id="PF02770">
    <property type="entry name" value="Acyl-CoA_dh_M"/>
    <property type="match status" value="1"/>
</dbReference>
<proteinExistence type="inferred from homology"/>
<evidence type="ECO:0000259" key="6">
    <source>
        <dbReference type="Pfam" id="PF00441"/>
    </source>
</evidence>
<dbReference type="InterPro" id="IPR013786">
    <property type="entry name" value="AcylCoA_DH/ox_N"/>
</dbReference>
<evidence type="ECO:0000256" key="4">
    <source>
        <dbReference type="ARBA" id="ARBA00022827"/>
    </source>
</evidence>
<dbReference type="InterPro" id="IPR037069">
    <property type="entry name" value="AcylCoA_DH/ox_N_sf"/>
</dbReference>
<sequence>MSQYRAPWGDIEFLLEHVFARDGQAALDLDLARSVAHEAGKFAQAFLEPVNRRGDQAGARLEQGAVVTPPGFARAYAAFCEAGWNGLRHPERFGGQGLSAVLSTLTEEIWHACNASFALCPMLTGGAIEALLAAADPVLQARLLPRLVSGEWTGTMNLTEPGAGSDLGAVKTRAVARGDGTYAITGQKIFITYGDHDMAANIIHLVLARIPDAPAGVKGLSLFAVPRHLLRDDGSPGEPNRVACVALEHKLGIHGSPTAVMQFGDDEGATGYLVGAPNDGLKTMFVMMNEARHAVGIQGLALSERAYQHAVWYAGERRQGRIVGEDGSRGDTILRHPDVRRLLLGIKSRIDAMRALAIYLALQRDQAHGGAQASPRAAAQARLDLLVPVMKGWFTETAQRATYDAMQVFGGMGYIEETGAAQYYRDARILTIYEGTTAIQANDLVGRKTVRDQGAEARRLLDEIAAAARPGLDGEGLGEALRAACADLRAAVDAILEQAGSAPRAAYAGGVPYLELWGVVAGGWMHALRARAAARLPEARRQAVLASAAFYARHVLPQAAALRQAIVQGGTQADAYPDDCWVG</sequence>
<dbReference type="EMBL" id="NEVV01000006">
    <property type="protein sequence ID" value="OZI73118.1"/>
    <property type="molecule type" value="Genomic_DNA"/>
</dbReference>
<dbReference type="PANTHER" id="PTHR42803">
    <property type="entry name" value="ACYL-COA DEHYDROGENASE"/>
    <property type="match status" value="1"/>
</dbReference>
<name>A0ABX4F991_9BORD</name>
<dbReference type="Pfam" id="PF02771">
    <property type="entry name" value="Acyl-CoA_dh_N"/>
    <property type="match status" value="1"/>
</dbReference>
<keyword evidence="4" id="KW-0274">FAD</keyword>
<dbReference type="InterPro" id="IPR046373">
    <property type="entry name" value="Acyl-CoA_Oxase/DH_mid-dom_sf"/>
</dbReference>
<evidence type="ECO:0000256" key="2">
    <source>
        <dbReference type="ARBA" id="ARBA00009347"/>
    </source>
</evidence>
<evidence type="ECO:0000259" key="7">
    <source>
        <dbReference type="Pfam" id="PF02770"/>
    </source>
</evidence>
<keyword evidence="11" id="KW-1185">Reference proteome</keyword>
<dbReference type="RefSeq" id="WP_094830095.1">
    <property type="nucleotide sequence ID" value="NZ_NEVV01000006.1"/>
</dbReference>
<accession>A0ABX4F991</accession>
<feature type="domain" description="Acyl-CoA dehydrogenase/oxidase N-terminal" evidence="8">
    <location>
        <begin position="35"/>
        <end position="151"/>
    </location>
</feature>
<dbReference type="Pfam" id="PF12806">
    <property type="entry name" value="Acyl-CoA_dh_C"/>
    <property type="match status" value="1"/>
</dbReference>
<keyword evidence="5" id="KW-0560">Oxidoreductase</keyword>
<dbReference type="InterPro" id="IPR052166">
    <property type="entry name" value="Diverse_Acyl-CoA_DH"/>
</dbReference>
<comment type="caution">
    <text evidence="10">The sequence shown here is derived from an EMBL/GenBank/DDBJ whole genome shotgun (WGS) entry which is preliminary data.</text>
</comment>
<dbReference type="SUPFAM" id="SSF56645">
    <property type="entry name" value="Acyl-CoA dehydrogenase NM domain-like"/>
    <property type="match status" value="1"/>
</dbReference>
<dbReference type="PANTHER" id="PTHR42803:SF1">
    <property type="entry name" value="BROAD-SPECIFICITY LINEAR ACYL-COA DEHYDROGENASE FADE5"/>
    <property type="match status" value="1"/>
</dbReference>
<evidence type="ECO:0000259" key="9">
    <source>
        <dbReference type="Pfam" id="PF12806"/>
    </source>
</evidence>
<keyword evidence="3" id="KW-0285">Flavoprotein</keyword>
<feature type="domain" description="Acetyl-CoA dehydrogenase-like C-terminal" evidence="9">
    <location>
        <begin position="462"/>
        <end position="572"/>
    </location>
</feature>
<comment type="cofactor">
    <cofactor evidence="1">
        <name>FAD</name>
        <dbReference type="ChEBI" id="CHEBI:57692"/>
    </cofactor>
</comment>
<evidence type="ECO:0000256" key="3">
    <source>
        <dbReference type="ARBA" id="ARBA00022630"/>
    </source>
</evidence>
<evidence type="ECO:0000259" key="8">
    <source>
        <dbReference type="Pfam" id="PF02771"/>
    </source>
</evidence>
<feature type="domain" description="Acyl-CoA oxidase/dehydrogenase middle" evidence="7">
    <location>
        <begin position="156"/>
        <end position="264"/>
    </location>
</feature>
<reference evidence="10 11" key="1">
    <citation type="submission" date="2017-05" db="EMBL/GenBank/DDBJ databases">
        <title>Complete and WGS of Bordetella genogroups.</title>
        <authorList>
            <person name="Spilker T."/>
            <person name="Lipuma J."/>
        </authorList>
    </citation>
    <scope>NUCLEOTIDE SEQUENCE [LARGE SCALE GENOMIC DNA]</scope>
    <source>
        <strain evidence="10 11">AU3139</strain>
    </source>
</reference>
<protein>
    <submittedName>
        <fullName evidence="10">Acyl-CoA dehydrogenase</fullName>
    </submittedName>
</protein>
<evidence type="ECO:0000256" key="5">
    <source>
        <dbReference type="ARBA" id="ARBA00023002"/>
    </source>
</evidence>
<organism evidence="10 11">
    <name type="scientific">Bordetella genomosp. 6</name>
    <dbReference type="NCBI Taxonomy" id="463024"/>
    <lineage>
        <taxon>Bacteria</taxon>
        <taxon>Pseudomonadati</taxon>
        <taxon>Pseudomonadota</taxon>
        <taxon>Betaproteobacteria</taxon>
        <taxon>Burkholderiales</taxon>
        <taxon>Alcaligenaceae</taxon>
        <taxon>Bordetella</taxon>
    </lineage>
</organism>
<dbReference type="Proteomes" id="UP000216524">
    <property type="component" value="Unassembled WGS sequence"/>
</dbReference>
<dbReference type="Pfam" id="PF00441">
    <property type="entry name" value="Acyl-CoA_dh_1"/>
    <property type="match status" value="1"/>
</dbReference>
<gene>
    <name evidence="10" type="ORF">CAL23_18260</name>
</gene>
<dbReference type="InterPro" id="IPR009075">
    <property type="entry name" value="AcylCo_DH/oxidase_C"/>
</dbReference>
<dbReference type="Gene3D" id="1.20.140.10">
    <property type="entry name" value="Butyryl-CoA Dehydrogenase, subunit A, domain 3"/>
    <property type="match status" value="1"/>
</dbReference>
<dbReference type="Gene3D" id="2.40.110.10">
    <property type="entry name" value="Butyryl-CoA Dehydrogenase, subunit A, domain 2"/>
    <property type="match status" value="1"/>
</dbReference>
<comment type="similarity">
    <text evidence="2">Belongs to the acyl-CoA dehydrogenase family.</text>
</comment>
<dbReference type="SUPFAM" id="SSF47203">
    <property type="entry name" value="Acyl-CoA dehydrogenase C-terminal domain-like"/>
    <property type="match status" value="1"/>
</dbReference>